<evidence type="ECO:0000256" key="1">
    <source>
        <dbReference type="SAM" id="MobiDB-lite"/>
    </source>
</evidence>
<evidence type="ECO:0000313" key="2">
    <source>
        <dbReference type="EMBL" id="CAA9585042.1"/>
    </source>
</evidence>
<feature type="compositionally biased region" description="Basic residues" evidence="1">
    <location>
        <begin position="62"/>
        <end position="85"/>
    </location>
</feature>
<feature type="compositionally biased region" description="Pro residues" evidence="1">
    <location>
        <begin position="215"/>
        <end position="228"/>
    </location>
</feature>
<accession>A0A6J4VQZ5</accession>
<feature type="compositionally biased region" description="Low complexity" evidence="1">
    <location>
        <begin position="192"/>
        <end position="202"/>
    </location>
</feature>
<sequence length="252" mass="28920">ARHSHRLGFANRVPLRCRDEYLRRSGEYHRPDAPGGVARARRHDRAGRDRRAPDAGLSRSLLLRRRAGQGADRRRRRPGAARQRRQGRDDPRGDRGRRGGADDLRRLPTLRPPLPPAQRPRTPRHRHHRRDERGRAGSLHRQQHHRHPGWRPRRLRESQRAHLRRAGGRAVRHRDGRGGQQRAGWHRRRTLSPRLRLLSPRLAAAQEPLVHRPPADPGPRAPPRPGRTPAPGGRSRTRRPQQRGAAGVGDEV</sequence>
<dbReference type="AlphaFoldDB" id="A0A6J4VQZ5"/>
<dbReference type="EMBL" id="CADCWN010000292">
    <property type="protein sequence ID" value="CAA9585042.1"/>
    <property type="molecule type" value="Genomic_DNA"/>
</dbReference>
<feature type="compositionally biased region" description="Basic and acidic residues" evidence="1">
    <location>
        <begin position="86"/>
        <end position="106"/>
    </location>
</feature>
<organism evidence="2">
    <name type="scientific">uncultured Thermomicrobiales bacterium</name>
    <dbReference type="NCBI Taxonomy" id="1645740"/>
    <lineage>
        <taxon>Bacteria</taxon>
        <taxon>Pseudomonadati</taxon>
        <taxon>Thermomicrobiota</taxon>
        <taxon>Thermomicrobia</taxon>
        <taxon>Thermomicrobiales</taxon>
        <taxon>environmental samples</taxon>
    </lineage>
</organism>
<protein>
    <submittedName>
        <fullName evidence="2">Amidotransferase similar to cobyric acid synthase</fullName>
    </submittedName>
</protein>
<feature type="compositionally biased region" description="Basic residues" evidence="1">
    <location>
        <begin position="141"/>
        <end position="154"/>
    </location>
</feature>
<feature type="non-terminal residue" evidence="2">
    <location>
        <position position="252"/>
    </location>
</feature>
<reference evidence="2" key="1">
    <citation type="submission" date="2020-02" db="EMBL/GenBank/DDBJ databases">
        <authorList>
            <person name="Meier V. D."/>
        </authorList>
    </citation>
    <scope>NUCLEOTIDE SEQUENCE</scope>
    <source>
        <strain evidence="2">AVDCRST_MAG18</strain>
    </source>
</reference>
<keyword evidence="2" id="KW-0808">Transferase</keyword>
<feature type="non-terminal residue" evidence="2">
    <location>
        <position position="1"/>
    </location>
</feature>
<proteinExistence type="predicted"/>
<feature type="compositionally biased region" description="Basic residues" evidence="1">
    <location>
        <begin position="161"/>
        <end position="175"/>
    </location>
</feature>
<name>A0A6J4VQZ5_9BACT</name>
<dbReference type="GO" id="GO:0016740">
    <property type="term" value="F:transferase activity"/>
    <property type="evidence" value="ECO:0007669"/>
    <property type="project" value="UniProtKB-KW"/>
</dbReference>
<feature type="region of interest" description="Disordered" evidence="1">
    <location>
        <begin position="26"/>
        <end position="252"/>
    </location>
</feature>
<gene>
    <name evidence="2" type="ORF">AVDCRST_MAG18-3705</name>
</gene>
<feature type="compositionally biased region" description="Basic residues" evidence="1">
    <location>
        <begin position="121"/>
        <end position="130"/>
    </location>
</feature>